<dbReference type="PANTHER" id="PTHR14043:SF2">
    <property type="entry name" value="HOMEOBOX PROTEIN CUT"/>
    <property type="match status" value="1"/>
</dbReference>
<evidence type="ECO:0000256" key="8">
    <source>
        <dbReference type="ARBA" id="ARBA00023054"/>
    </source>
</evidence>
<dbReference type="AlphaFoldDB" id="A0A1Y1I3C3"/>
<dbReference type="GO" id="GO:0000139">
    <property type="term" value="C:Golgi membrane"/>
    <property type="evidence" value="ECO:0007669"/>
    <property type="project" value="UniProtKB-SubCell"/>
</dbReference>
<evidence type="ECO:0000256" key="4">
    <source>
        <dbReference type="ARBA" id="ARBA00022448"/>
    </source>
</evidence>
<evidence type="ECO:0000256" key="7">
    <source>
        <dbReference type="ARBA" id="ARBA00023034"/>
    </source>
</evidence>
<evidence type="ECO:0000313" key="15">
    <source>
        <dbReference type="EMBL" id="GAQ83909.1"/>
    </source>
</evidence>
<keyword evidence="4" id="KW-0813">Transport</keyword>
<dbReference type="Proteomes" id="UP000054558">
    <property type="component" value="Unassembled WGS sequence"/>
</dbReference>
<evidence type="ECO:0000313" key="16">
    <source>
        <dbReference type="Proteomes" id="UP000054558"/>
    </source>
</evidence>
<keyword evidence="6 12" id="KW-1133">Transmembrane helix</keyword>
<evidence type="ECO:0000256" key="3">
    <source>
        <dbReference type="ARBA" id="ARBA00018691"/>
    </source>
</evidence>
<keyword evidence="16" id="KW-1185">Reference proteome</keyword>
<feature type="region of interest" description="Disordered" evidence="11">
    <location>
        <begin position="491"/>
        <end position="525"/>
    </location>
</feature>
<evidence type="ECO:0000256" key="11">
    <source>
        <dbReference type="SAM" id="MobiDB-lite"/>
    </source>
</evidence>
<feature type="compositionally biased region" description="Basic and acidic residues" evidence="11">
    <location>
        <begin position="364"/>
        <end position="382"/>
    </location>
</feature>
<reference evidence="15 16" key="1">
    <citation type="journal article" date="2014" name="Nat. Commun.">
        <title>Klebsormidium flaccidum genome reveals primary factors for plant terrestrial adaptation.</title>
        <authorList>
            <person name="Hori K."/>
            <person name="Maruyama F."/>
            <person name="Fujisawa T."/>
            <person name="Togashi T."/>
            <person name="Yamamoto N."/>
            <person name="Seo M."/>
            <person name="Sato S."/>
            <person name="Yamada T."/>
            <person name="Mori H."/>
            <person name="Tajima N."/>
            <person name="Moriyama T."/>
            <person name="Ikeuchi M."/>
            <person name="Watanabe M."/>
            <person name="Wada H."/>
            <person name="Kobayashi K."/>
            <person name="Saito M."/>
            <person name="Masuda T."/>
            <person name="Sasaki-Sekimoto Y."/>
            <person name="Mashiguchi K."/>
            <person name="Awai K."/>
            <person name="Shimojima M."/>
            <person name="Masuda S."/>
            <person name="Iwai M."/>
            <person name="Nobusawa T."/>
            <person name="Narise T."/>
            <person name="Kondo S."/>
            <person name="Saito H."/>
            <person name="Sato R."/>
            <person name="Murakawa M."/>
            <person name="Ihara Y."/>
            <person name="Oshima-Yamada Y."/>
            <person name="Ohtaka K."/>
            <person name="Satoh M."/>
            <person name="Sonobe K."/>
            <person name="Ishii M."/>
            <person name="Ohtani R."/>
            <person name="Kanamori-Sato M."/>
            <person name="Honoki R."/>
            <person name="Miyazaki D."/>
            <person name="Mochizuki H."/>
            <person name="Umetsu J."/>
            <person name="Higashi K."/>
            <person name="Shibata D."/>
            <person name="Kamiya Y."/>
            <person name="Sato N."/>
            <person name="Nakamura Y."/>
            <person name="Tabata S."/>
            <person name="Ida S."/>
            <person name="Kurokawa K."/>
            <person name="Ohta H."/>
        </authorList>
    </citation>
    <scope>NUCLEOTIDE SEQUENCE [LARGE SCALE GENOMIC DNA]</scope>
    <source>
        <strain evidence="15 16">NIES-2285</strain>
    </source>
</reference>
<dbReference type="InterPro" id="IPR057476">
    <property type="entry name" value="Cux_N"/>
</dbReference>
<proteinExistence type="inferred from homology"/>
<keyword evidence="5 12" id="KW-0812">Transmembrane</keyword>
<feature type="domain" description="Cux N-terminal" evidence="14">
    <location>
        <begin position="57"/>
        <end position="163"/>
    </location>
</feature>
<dbReference type="GO" id="GO:0006891">
    <property type="term" value="P:intra-Golgi vesicle-mediated transport"/>
    <property type="evidence" value="ECO:0007669"/>
    <property type="project" value="InterPro"/>
</dbReference>
<evidence type="ECO:0000256" key="10">
    <source>
        <dbReference type="SAM" id="Coils"/>
    </source>
</evidence>
<dbReference type="Pfam" id="PF08172">
    <property type="entry name" value="CASP_C"/>
    <property type="match status" value="1"/>
</dbReference>
<evidence type="ECO:0000259" key="14">
    <source>
        <dbReference type="Pfam" id="PF25398"/>
    </source>
</evidence>
<evidence type="ECO:0000256" key="6">
    <source>
        <dbReference type="ARBA" id="ARBA00022989"/>
    </source>
</evidence>
<organism evidence="15 16">
    <name type="scientific">Klebsormidium nitens</name>
    <name type="common">Green alga</name>
    <name type="synonym">Ulothrix nitens</name>
    <dbReference type="NCBI Taxonomy" id="105231"/>
    <lineage>
        <taxon>Eukaryota</taxon>
        <taxon>Viridiplantae</taxon>
        <taxon>Streptophyta</taxon>
        <taxon>Klebsormidiophyceae</taxon>
        <taxon>Klebsormidiales</taxon>
        <taxon>Klebsormidiaceae</taxon>
        <taxon>Klebsormidium</taxon>
    </lineage>
</organism>
<evidence type="ECO:0000256" key="5">
    <source>
        <dbReference type="ARBA" id="ARBA00022692"/>
    </source>
</evidence>
<feature type="domain" description="CASP C-terminal" evidence="13">
    <location>
        <begin position="464"/>
        <end position="727"/>
    </location>
</feature>
<keyword evidence="9 12" id="KW-0472">Membrane</keyword>
<dbReference type="OMA" id="KNARYSC"/>
<dbReference type="OrthoDB" id="10257567at2759"/>
<keyword evidence="8 10" id="KW-0175">Coiled coil</keyword>
<dbReference type="PANTHER" id="PTHR14043">
    <property type="entry name" value="CCAAT DISPLACEMENT PROTEIN-RELATED"/>
    <property type="match status" value="1"/>
</dbReference>
<sequence>MEDLFGKALGALEGTGAKALSALESSLNEYPEANLAAIPAAPKSLPETAPVAPSALSAAEHVLSFWENLDLESRKTQWDKIGVQISQFQDTSAQNRRSLAEQTKAYRSGTASEAEKRKLIPLYQAEIDSLTKRAKYAESSWSSMYQLLCDAPDVVPTLSSMLEMSERVVEAEGEARKCRQELEMARKEAGSAKALQTANRRLEEHCLELESAMDRKVEEAVALRLKEAERERDTFQATEVALAAQLDSAKEALQTLQRLHDKTQSQLFDLQSESEARKAAKQYELEGLMEELEKAQARAEGLERVNAGLARELEGVKAGSREKPNVSDMEGNLQSKEELISRLHQQMQQLEQELAAERASAAEAEQRLQAEVDDVSKERDSLQEELSARPTAEQLEELRKKIRILQALVGTDVDETWDEDGAEDDESARISGILKDTNRKLAAELTAARIALGDRDNELGAARGRVEELEESQRELEGLVKKLEDDLVTAQGAGGGDSWQDGPPTIDRLLSGARPEASGSSGEAAPVEGSMLGIVTAQRERFRKRVADLETEYGRLLDSLGRAQQETAKLTSDNVSLYQKIRFLENFNSQKAPESKIRRVGGQQTGNVTVVGGTGAGRKSSRYACFSMDDPGGFEGGRQPRDEELAGGGTGPGAEVRYRKMYEDRMDPFKEFHQREQEQSYRSLRLHDKITLTSGRFFLSNKYARTFIFFYTILLHFLIFFILYNLSVCSRGAVTEVSASQLPQDLLDNVGLAGHVEAGGERTLGDVIAEKMGSLMEGAKNLTTAT</sequence>
<comment type="similarity">
    <text evidence="2">Belongs to the CASP family.</text>
</comment>
<feature type="transmembrane region" description="Helical" evidence="12">
    <location>
        <begin position="707"/>
        <end position="726"/>
    </location>
</feature>
<evidence type="ECO:0000256" key="9">
    <source>
        <dbReference type="ARBA" id="ARBA00023136"/>
    </source>
</evidence>
<gene>
    <name evidence="15" type="ORF">KFL_001680045</name>
</gene>
<dbReference type="Pfam" id="PF25398">
    <property type="entry name" value="CUX1_N"/>
    <property type="match status" value="1"/>
</dbReference>
<feature type="coiled-coil region" evidence="10">
    <location>
        <begin position="459"/>
        <end position="486"/>
    </location>
</feature>
<keyword evidence="7" id="KW-0333">Golgi apparatus</keyword>
<protein>
    <recommendedName>
        <fullName evidence="3">Protein CASP</fullName>
    </recommendedName>
</protein>
<evidence type="ECO:0000256" key="1">
    <source>
        <dbReference type="ARBA" id="ARBA00004409"/>
    </source>
</evidence>
<dbReference type="InterPro" id="IPR012955">
    <property type="entry name" value="CASP_C"/>
</dbReference>
<evidence type="ECO:0000256" key="12">
    <source>
        <dbReference type="SAM" id="Phobius"/>
    </source>
</evidence>
<dbReference type="STRING" id="105231.A0A1Y1I3C3"/>
<feature type="region of interest" description="Disordered" evidence="11">
    <location>
        <begin position="356"/>
        <end position="390"/>
    </location>
</feature>
<evidence type="ECO:0000259" key="13">
    <source>
        <dbReference type="Pfam" id="PF08172"/>
    </source>
</evidence>
<comment type="subcellular location">
    <subcellularLocation>
        <location evidence="1">Golgi apparatus membrane</location>
        <topology evidence="1">Single-pass type IV membrane protein</topology>
    </subcellularLocation>
</comment>
<name>A0A1Y1I3C3_KLENI</name>
<dbReference type="EMBL" id="DF237117">
    <property type="protein sequence ID" value="GAQ83909.1"/>
    <property type="molecule type" value="Genomic_DNA"/>
</dbReference>
<evidence type="ECO:0000256" key="2">
    <source>
        <dbReference type="ARBA" id="ARBA00006415"/>
    </source>
</evidence>
<accession>A0A1Y1I3C3</accession>